<gene>
    <name evidence="5" type="ORF">GCM10009744_38790</name>
</gene>
<dbReference type="PANTHER" id="PTHR45947">
    <property type="entry name" value="SULFOQUINOVOSYL TRANSFERASE SQD2"/>
    <property type="match status" value="1"/>
</dbReference>
<dbReference type="RefSeq" id="WP_344113096.1">
    <property type="nucleotide sequence ID" value="NZ_BAAANE010000007.1"/>
</dbReference>
<dbReference type="EMBL" id="BAAANE010000007">
    <property type="protein sequence ID" value="GAA1644411.1"/>
    <property type="molecule type" value="Genomic_DNA"/>
</dbReference>
<dbReference type="PANTHER" id="PTHR45947:SF3">
    <property type="entry name" value="SULFOQUINOVOSYL TRANSFERASE SQD2"/>
    <property type="match status" value="1"/>
</dbReference>
<keyword evidence="1" id="KW-0328">Glycosyltransferase</keyword>
<dbReference type="Pfam" id="PF13579">
    <property type="entry name" value="Glyco_trans_4_4"/>
    <property type="match status" value="1"/>
</dbReference>
<name>A0ABN2FGX8_9ACTN</name>
<evidence type="ECO:0000259" key="3">
    <source>
        <dbReference type="Pfam" id="PF00534"/>
    </source>
</evidence>
<dbReference type="Gene3D" id="3.40.50.2000">
    <property type="entry name" value="Glycogen Phosphorylase B"/>
    <property type="match status" value="2"/>
</dbReference>
<dbReference type="Pfam" id="PF00534">
    <property type="entry name" value="Glycos_transf_1"/>
    <property type="match status" value="1"/>
</dbReference>
<dbReference type="InterPro" id="IPR001296">
    <property type="entry name" value="Glyco_trans_1"/>
</dbReference>
<dbReference type="SUPFAM" id="SSF53756">
    <property type="entry name" value="UDP-Glycosyltransferase/glycogen phosphorylase"/>
    <property type="match status" value="1"/>
</dbReference>
<keyword evidence="2" id="KW-0808">Transferase</keyword>
<proteinExistence type="predicted"/>
<evidence type="ECO:0000313" key="6">
    <source>
        <dbReference type="Proteomes" id="UP001501319"/>
    </source>
</evidence>
<protein>
    <submittedName>
        <fullName evidence="5">Glycosyltransferase family 4 protein</fullName>
    </submittedName>
</protein>
<dbReference type="Proteomes" id="UP001501319">
    <property type="component" value="Unassembled WGS sequence"/>
</dbReference>
<feature type="domain" description="Glycosyltransferase subfamily 4-like N-terminal" evidence="4">
    <location>
        <begin position="31"/>
        <end position="173"/>
    </location>
</feature>
<evidence type="ECO:0000259" key="4">
    <source>
        <dbReference type="Pfam" id="PF13579"/>
    </source>
</evidence>
<keyword evidence="6" id="KW-1185">Reference proteome</keyword>
<accession>A0ABN2FGX8</accession>
<comment type="caution">
    <text evidence="5">The sequence shown here is derived from an EMBL/GenBank/DDBJ whole genome shotgun (WGS) entry which is preliminary data.</text>
</comment>
<reference evidence="5 6" key="1">
    <citation type="journal article" date="2019" name="Int. J. Syst. Evol. Microbiol.">
        <title>The Global Catalogue of Microorganisms (GCM) 10K type strain sequencing project: providing services to taxonomists for standard genome sequencing and annotation.</title>
        <authorList>
            <consortium name="The Broad Institute Genomics Platform"/>
            <consortium name="The Broad Institute Genome Sequencing Center for Infectious Disease"/>
            <person name="Wu L."/>
            <person name="Ma J."/>
        </authorList>
    </citation>
    <scope>NUCLEOTIDE SEQUENCE [LARGE SCALE GENOMIC DNA]</scope>
    <source>
        <strain evidence="5 6">JCM 14306</strain>
    </source>
</reference>
<organism evidence="5 6">
    <name type="scientific">Kribbella alba</name>
    <dbReference type="NCBI Taxonomy" id="190197"/>
    <lineage>
        <taxon>Bacteria</taxon>
        <taxon>Bacillati</taxon>
        <taxon>Actinomycetota</taxon>
        <taxon>Actinomycetes</taxon>
        <taxon>Propionibacteriales</taxon>
        <taxon>Kribbellaceae</taxon>
        <taxon>Kribbella</taxon>
    </lineage>
</organism>
<evidence type="ECO:0000256" key="1">
    <source>
        <dbReference type="ARBA" id="ARBA00022676"/>
    </source>
</evidence>
<dbReference type="InterPro" id="IPR050194">
    <property type="entry name" value="Glycosyltransferase_grp1"/>
</dbReference>
<feature type="domain" description="Glycosyl transferase family 1" evidence="3">
    <location>
        <begin position="196"/>
        <end position="356"/>
    </location>
</feature>
<dbReference type="InterPro" id="IPR028098">
    <property type="entry name" value="Glyco_trans_4-like_N"/>
</dbReference>
<evidence type="ECO:0000313" key="5">
    <source>
        <dbReference type="EMBL" id="GAA1644411.1"/>
    </source>
</evidence>
<evidence type="ECO:0000256" key="2">
    <source>
        <dbReference type="ARBA" id="ARBA00022679"/>
    </source>
</evidence>
<sequence length="386" mass="41096">MHSTQRIEVAQIVTRFIAGAGGVALRGVLPLDPDRYRVTIITGQGGPLTDRAEAAGMEVILLPSLVAPLSPRDDLTALRELTERCRTGRYDVVHTHSAKAGALGRVAAHRAEVPLIVHTYHGFPFHEFQSPLRKAAYIGIERRLARITDAVLAIGTGVATEALRRGLARPSTLRTIAPVVEAITVPRTAETRGVARARLGIGELTPVVGTVGRIDYQKAPEHLIAAAAKLRHTDAVTVWIGSGPGLAEATELVRRAGLAERFVFAGERTDVASLLPAFDVFAMASRYEGLPCAVVEAMRCGIPVVATAVNSVPDLVVPGESGVLVPPGRPELLAAAIDGVLDDPRTAERLVRQGRTRAGSDFDSERLGEVLDQVYSTERTAGVVAR</sequence>